<keyword evidence="4" id="KW-0472">Membrane</keyword>
<evidence type="ECO:0000256" key="2">
    <source>
        <dbReference type="ARBA" id="ARBA00022737"/>
    </source>
</evidence>
<dbReference type="EMBL" id="CAJJDO010000123">
    <property type="protein sequence ID" value="CAD8200165.1"/>
    <property type="molecule type" value="Genomic_DNA"/>
</dbReference>
<gene>
    <name evidence="6" type="ORF">PPENT_87.1.T1230156</name>
</gene>
<evidence type="ECO:0000256" key="3">
    <source>
        <dbReference type="ARBA" id="ARBA00023157"/>
    </source>
</evidence>
<feature type="transmembrane region" description="Helical" evidence="4">
    <location>
        <begin position="1199"/>
        <end position="1219"/>
    </location>
</feature>
<feature type="domain" description="EGF-like" evidence="5">
    <location>
        <begin position="498"/>
        <end position="539"/>
    </location>
</feature>
<feature type="domain" description="EGF-like" evidence="5">
    <location>
        <begin position="385"/>
        <end position="418"/>
    </location>
</feature>
<feature type="transmembrane region" description="Helical" evidence="4">
    <location>
        <begin position="1089"/>
        <end position="1109"/>
    </location>
</feature>
<accession>A0A8S1XGA1</accession>
<keyword evidence="7" id="KW-1185">Reference proteome</keyword>
<feature type="transmembrane region" description="Helical" evidence="4">
    <location>
        <begin position="1175"/>
        <end position="1193"/>
    </location>
</feature>
<comment type="caution">
    <text evidence="6">The sequence shown here is derived from an EMBL/GenBank/DDBJ whole genome shotgun (WGS) entry which is preliminary data.</text>
</comment>
<dbReference type="PANTHER" id="PTHR15332:SF175">
    <property type="entry name" value="PROPROTEIN CONVERTASE SUBTILISIN_KEXIN TYPE 5-LIKE"/>
    <property type="match status" value="1"/>
</dbReference>
<organism evidence="6 7">
    <name type="scientific">Paramecium pentaurelia</name>
    <dbReference type="NCBI Taxonomy" id="43138"/>
    <lineage>
        <taxon>Eukaryota</taxon>
        <taxon>Sar</taxon>
        <taxon>Alveolata</taxon>
        <taxon>Ciliophora</taxon>
        <taxon>Intramacronucleata</taxon>
        <taxon>Oligohymenophorea</taxon>
        <taxon>Peniculida</taxon>
        <taxon>Parameciidae</taxon>
        <taxon>Paramecium</taxon>
    </lineage>
</organism>
<feature type="domain" description="EGF-like" evidence="5">
    <location>
        <begin position="649"/>
        <end position="683"/>
    </location>
</feature>
<feature type="domain" description="EGF-like" evidence="5">
    <location>
        <begin position="456"/>
        <end position="496"/>
    </location>
</feature>
<keyword evidence="3" id="KW-1015">Disulfide bond</keyword>
<feature type="domain" description="EGF-like" evidence="5">
    <location>
        <begin position="4"/>
        <end position="34"/>
    </location>
</feature>
<name>A0A8S1XGA1_9CILI</name>
<reference evidence="6" key="1">
    <citation type="submission" date="2021-01" db="EMBL/GenBank/DDBJ databases">
        <authorList>
            <consortium name="Genoscope - CEA"/>
            <person name="William W."/>
        </authorList>
    </citation>
    <scope>NUCLEOTIDE SEQUENCE</scope>
</reference>
<feature type="transmembrane region" description="Helical" evidence="4">
    <location>
        <begin position="917"/>
        <end position="942"/>
    </location>
</feature>
<keyword evidence="4" id="KW-0812">Transmembrane</keyword>
<dbReference type="NCBIfam" id="TIGR02232">
    <property type="entry name" value="myxo_disulf_rpt"/>
    <property type="match status" value="2"/>
</dbReference>
<feature type="domain" description="EGF-like" evidence="5">
    <location>
        <begin position="419"/>
        <end position="448"/>
    </location>
</feature>
<proteinExistence type="predicted"/>
<dbReference type="PANTHER" id="PTHR15332">
    <property type="entry name" value="PROPROTEIN CONVERTASE SUBTILISIN_KEXIN TYPE 5-LIKE"/>
    <property type="match status" value="1"/>
</dbReference>
<feature type="transmembrane region" description="Helical" evidence="4">
    <location>
        <begin position="1057"/>
        <end position="1077"/>
    </location>
</feature>
<feature type="domain" description="EGF-like" evidence="5">
    <location>
        <begin position="129"/>
        <end position="176"/>
    </location>
</feature>
<feature type="transmembrane region" description="Helical" evidence="4">
    <location>
        <begin position="1264"/>
        <end position="1286"/>
    </location>
</feature>
<feature type="domain" description="EGF-like" evidence="5">
    <location>
        <begin position="684"/>
        <end position="729"/>
    </location>
</feature>
<feature type="domain" description="EGF-like" evidence="5">
    <location>
        <begin position="313"/>
        <end position="363"/>
    </location>
</feature>
<dbReference type="Proteomes" id="UP000689195">
    <property type="component" value="Unassembled WGS sequence"/>
</dbReference>
<evidence type="ECO:0000256" key="1">
    <source>
        <dbReference type="ARBA" id="ARBA00022729"/>
    </source>
</evidence>
<evidence type="ECO:0000256" key="4">
    <source>
        <dbReference type="SAM" id="Phobius"/>
    </source>
</evidence>
<dbReference type="Pfam" id="PF13948">
    <property type="entry name" value="DUF4215"/>
    <property type="match status" value="2"/>
</dbReference>
<dbReference type="InterPro" id="IPR011936">
    <property type="entry name" value="Myxo_disulph_rpt"/>
</dbReference>
<dbReference type="InterPro" id="IPR006212">
    <property type="entry name" value="Furin_repeat"/>
</dbReference>
<feature type="domain" description="EGF-like" evidence="5">
    <location>
        <begin position="222"/>
        <end position="254"/>
    </location>
</feature>
<evidence type="ECO:0000313" key="7">
    <source>
        <dbReference type="Proteomes" id="UP000689195"/>
    </source>
</evidence>
<sequence length="1324" mass="151608">MCSVCDAICKTCLGSSSTCTSCDNGKYLSNSQCLPCISPCSTCVNNSNDCTSCIDSHKIAVDFQCVCNDGYYTDGSNQCQLCTVPCSKCENNADDCIECILTFTLSQNIQYRCECSSGYYQFDSQTCLPCTSPCQTCEQNQDHCLSCVDNNQIITNTNLCVCNEGWILDTNGITCLKCQLPCLDCVDNINKCITCQDQLHQQPETCECDSGWIFDDNYFCMPCIEPCTTCETSTTKCLTCIDPHHTLNDISQCVCQSTYYSNTLITCAKCQEPCFECDSNGCINCIDMNHILDSSKQCVCKPGYLQQGIVCLKCQNPCSTCINTINECLTCLDPNQIVKDYQCLLCKEGFVKQEDFCCDQFCIDCQGVDNCNNCMKGFYLTSISRCLKCIDHCDVCQNQVNCEICQEGYFINELRQCQECFTFCKECRNSFYCDTCLDGYYPLGQKCEQCNQNCLTCNEVPEKCLTCRNNYEINPNNQCICKVGYYEQQNQCYRCEYPCKKCLSQTICLECVMLSNLYLDLNFKCNCNPGYFWNQNNCSQCYQYCLNCIENQFNCISCDQKLHRILRNNKCVCIQNYFETEDGVCTSCQNQLGKSQESCKYQDCKDQIWTYGEECDDGNYVNRDGCSNCKIDHNYSCYNEILNKSICFQCSTNCIKCQMNPQTKKSLCTKCKVGYFLDKNDCVECSINCLECIDQAYNCISCKFPQQKNHKCQLCESGYYEDEINGTCLNKCGDYIKVKEEECDDGNLINGDGCDNQCKLENKYIFLNGVSILPTYPKPILKSLGTSQIYSVIRLFKLSYTTQIVITDGFQIKNYLSFHIQNKANAQKIDQSIQLNQDTSHINEFNQSELILMINITFSRNSKDEILLIKFLNNSVIYSNEGYSQIETEVSCLIPKLIYIDDVTIAQVQLATKSNTYILYFIGAMCGGSVLFGGVEVFFNLLDTLQMLSYFKYINTQLPYNLQTYFELFGFAQFNFIQKIFDFSGFIDQILNTQQLKKIPTKVASDEITSLFIINSATITTVWISLFSIYGISKVIPKILYSFKFKFYSESQSENSWLVQVGVYYLTIKYVINRLCFTIISEFFYSGILRAYMATAYDFTFSLVLQLYALELNSPNIFIRFSSLLACVASAIYVFSIYFVIKLSQMKKYALNNRAIQNKYGSIFDGIKINEFSKYLNAILLIKKLIFMFLLIFAYEFPIFQTVSITLLSISISLFYILFNPLEDKLEYFKQLFSEVSISFTLLSITILTCDFQLLYFSYEIRQLIGWCCIFFMTSILCIQLGIDGFQQWKFLFKKYKKIKRLAQSIIGVFSKKKQVNGPSSIFY</sequence>
<feature type="domain" description="EGF-like" evidence="5">
    <location>
        <begin position="276"/>
        <end position="312"/>
    </location>
</feature>
<dbReference type="SMART" id="SM00181">
    <property type="entry name" value="EGF"/>
    <property type="match status" value="14"/>
</dbReference>
<feature type="domain" description="EGF-like" evidence="5">
    <location>
        <begin position="35"/>
        <end position="80"/>
    </location>
</feature>
<feature type="domain" description="EGF-like" evidence="5">
    <location>
        <begin position="85"/>
        <end position="128"/>
    </location>
</feature>
<feature type="transmembrane region" description="Helical" evidence="4">
    <location>
        <begin position="1121"/>
        <end position="1141"/>
    </location>
</feature>
<feature type="transmembrane region" description="Helical" evidence="4">
    <location>
        <begin position="1008"/>
        <end position="1032"/>
    </location>
</feature>
<protein>
    <recommendedName>
        <fullName evidence="5">EGF-like domain-containing protein</fullName>
    </recommendedName>
</protein>
<evidence type="ECO:0000313" key="6">
    <source>
        <dbReference type="EMBL" id="CAD8200165.1"/>
    </source>
</evidence>
<keyword evidence="4" id="KW-1133">Transmembrane helix</keyword>
<feature type="domain" description="EGF-like" evidence="5">
    <location>
        <begin position="181"/>
        <end position="221"/>
    </location>
</feature>
<dbReference type="InterPro" id="IPR000742">
    <property type="entry name" value="EGF"/>
</dbReference>
<evidence type="ECO:0000259" key="5">
    <source>
        <dbReference type="SMART" id="SM00181"/>
    </source>
</evidence>
<dbReference type="SMART" id="SM00261">
    <property type="entry name" value="FU"/>
    <property type="match status" value="11"/>
</dbReference>
<keyword evidence="2" id="KW-0677">Repeat</keyword>
<dbReference type="OrthoDB" id="304821at2759"/>
<keyword evidence="1" id="KW-0732">Signal</keyword>